<feature type="compositionally biased region" description="Basic and acidic residues" evidence="1">
    <location>
        <begin position="344"/>
        <end position="359"/>
    </location>
</feature>
<feature type="compositionally biased region" description="Polar residues" evidence="1">
    <location>
        <begin position="105"/>
        <end position="135"/>
    </location>
</feature>
<feature type="compositionally biased region" description="Low complexity" evidence="1">
    <location>
        <begin position="194"/>
        <end position="207"/>
    </location>
</feature>
<evidence type="ECO:0000313" key="2">
    <source>
        <dbReference type="EMBL" id="GMT29167.1"/>
    </source>
</evidence>
<name>A0AAV5WBE7_9BILA</name>
<feature type="compositionally biased region" description="Low complexity" evidence="1">
    <location>
        <begin position="42"/>
        <end position="60"/>
    </location>
</feature>
<feature type="compositionally biased region" description="Basic and acidic residues" evidence="1">
    <location>
        <begin position="440"/>
        <end position="449"/>
    </location>
</feature>
<feature type="compositionally biased region" description="Low complexity" evidence="1">
    <location>
        <begin position="450"/>
        <end position="464"/>
    </location>
</feature>
<feature type="non-terminal residue" evidence="2">
    <location>
        <position position="1"/>
    </location>
</feature>
<feature type="compositionally biased region" description="Low complexity" evidence="1">
    <location>
        <begin position="1246"/>
        <end position="1255"/>
    </location>
</feature>
<organism evidence="2 3">
    <name type="scientific">Pristionchus fissidentatus</name>
    <dbReference type="NCBI Taxonomy" id="1538716"/>
    <lineage>
        <taxon>Eukaryota</taxon>
        <taxon>Metazoa</taxon>
        <taxon>Ecdysozoa</taxon>
        <taxon>Nematoda</taxon>
        <taxon>Chromadorea</taxon>
        <taxon>Rhabditida</taxon>
        <taxon>Rhabditina</taxon>
        <taxon>Diplogasteromorpha</taxon>
        <taxon>Diplogasteroidea</taxon>
        <taxon>Neodiplogasteridae</taxon>
        <taxon>Pristionchus</taxon>
    </lineage>
</organism>
<feature type="region of interest" description="Disordered" evidence="1">
    <location>
        <begin position="1229"/>
        <end position="1255"/>
    </location>
</feature>
<feature type="compositionally biased region" description="Acidic residues" evidence="1">
    <location>
        <begin position="1014"/>
        <end position="1064"/>
    </location>
</feature>
<dbReference type="PANTHER" id="PTHR48125">
    <property type="entry name" value="LP07818P1"/>
    <property type="match status" value="1"/>
</dbReference>
<dbReference type="AlphaFoldDB" id="A0AAV5WBE7"/>
<feature type="compositionally biased region" description="Low complexity" evidence="1">
    <location>
        <begin position="93"/>
        <end position="104"/>
    </location>
</feature>
<feature type="compositionally biased region" description="Basic and acidic residues" evidence="1">
    <location>
        <begin position="727"/>
        <end position="742"/>
    </location>
</feature>
<feature type="region of interest" description="Disordered" evidence="1">
    <location>
        <begin position="42"/>
        <end position="242"/>
    </location>
</feature>
<feature type="compositionally biased region" description="Low complexity" evidence="1">
    <location>
        <begin position="71"/>
        <end position="85"/>
    </location>
</feature>
<feature type="compositionally biased region" description="Acidic residues" evidence="1">
    <location>
        <begin position="858"/>
        <end position="871"/>
    </location>
</feature>
<feature type="compositionally biased region" description="Acidic residues" evidence="1">
    <location>
        <begin position="286"/>
        <end position="300"/>
    </location>
</feature>
<comment type="caution">
    <text evidence="2">The sequence shown here is derived from an EMBL/GenBank/DDBJ whole genome shotgun (WGS) entry which is preliminary data.</text>
</comment>
<feature type="region of interest" description="Disordered" evidence="1">
    <location>
        <begin position="634"/>
        <end position="878"/>
    </location>
</feature>
<evidence type="ECO:0000313" key="3">
    <source>
        <dbReference type="Proteomes" id="UP001432322"/>
    </source>
</evidence>
<feature type="region of interest" description="Disordered" evidence="1">
    <location>
        <begin position="280"/>
        <end position="359"/>
    </location>
</feature>
<protein>
    <submittedName>
        <fullName evidence="2">Uncharacterized protein</fullName>
    </submittedName>
</protein>
<feature type="region of interest" description="Disordered" evidence="1">
    <location>
        <begin position="440"/>
        <end position="618"/>
    </location>
</feature>
<feature type="region of interest" description="Disordered" evidence="1">
    <location>
        <begin position="1012"/>
        <end position="1084"/>
    </location>
</feature>
<feature type="compositionally biased region" description="Basic and acidic residues" evidence="1">
    <location>
        <begin position="208"/>
        <end position="242"/>
    </location>
</feature>
<dbReference type="EMBL" id="BTSY01000005">
    <property type="protein sequence ID" value="GMT29167.1"/>
    <property type="molecule type" value="Genomic_DNA"/>
</dbReference>
<sequence length="1255" mass="135434">PSSSSSSSRFTRASSYDPFSTSSSYSRPSRFDIAATSNSYSASYGRASGGMSSSSHSDYAPKPYTTRFGSSDRLSSISSVSSSLSHRPPAYQSPSSTSSLMSRSYGNPPTSSSYSRASVTRETPSRTFGSSSTTARDYCGLTSYRSSATTGTGYGGSSSYSSRPPYTSPSYTTTTSSASSYTPRVRMNEYRSKTPGYSSEYSTSTPSTRRDRDYRSVSRFDRGTPTRETPQRERKDSGEVERTFQTLYNRYVRDASSSSVSSVEETPKVARVSLSMPRKFISHSEAEEETEEEDSPEEIDFAPLTPRNRSALSAADDRTPMCSPTKELTPVIVPKEATTSTPAQKKESTVAKEKGDSSVHAMDRVNAISSIAEQAAAAAREKGEKAVEAEKRLECPVTSFKEKFADLNLQPAVIPRRDLKPASSQMDRLLKNEKTIDAIEKKSVSREATPKAATPVPAANAAPTAPSPTPKVPSSPILKTSVSASTTKPPTGSTIKTTATKEPSPAPKSTVVKKEASPAPKATVAKEPSPAPKTTLIRKEASPVPKSTVTKEPSPAPKATVIKKEASPVPKSTVTKEPSPAQKTLVMKREASPAPKSTVSREASPAPLKTVVKKEASPAPVAKTMVFPATVASPKVTTKEASPAPKISAVVKKEASPAPKSVATKGASPVPNPVVSVVKREASPAPKIKDQSTTKREASPAPKRRERSRSREPSVGVTIVLGGGGEGDGKGAVERVKKELSVVREGSPSLLAVPVRSKRKSPEKETKAMDSPPGSATVPKRRDRTARTLDALKSKLDEQKKRGESEQPREEGEDKDDEMTRSSSRPPMLLVTQPSLPSTPRASTSGGYEWEDARSDGTDDEEDEEEEDSDTEFCVSQTFRIDQPRVQLGILDSARASKSPFSDFDSDIDMNVFLATPGSGRRESRGRVGADAALPAPPPPVFTASITFDGQEDVWDSAREDDDDEFRPGSSAMGVYLSPAEFSSDESLDGEHYHNSVQVGCTLTLCQRAALRDTDDETDSEFYDSEEYSDESWYEEEDEEECEDEEEYGSEYADDEDEEEEDDGSGWSEVSRDTSPAPRFVPVEADVSVDTVEYEEVDGEMGLSATLSLSKATTKRILKDGQSERPDVSVVAQSVVPCEETERVEEVDEWKEKKVETSSAVIIQSSPIAKRKEINVVPTFVKSQEEKVKAEETSRFAGDKKTPTDFAKKSVIQPPKLAKADVKQVETKIGVEKPKPVEEPKKDAAKPPVAAAAAA</sequence>
<gene>
    <name evidence="2" type="ORF">PFISCL1PPCAC_20464</name>
</gene>
<reference evidence="2" key="1">
    <citation type="submission" date="2023-10" db="EMBL/GenBank/DDBJ databases">
        <title>Genome assembly of Pristionchus species.</title>
        <authorList>
            <person name="Yoshida K."/>
            <person name="Sommer R.J."/>
        </authorList>
    </citation>
    <scope>NUCLEOTIDE SEQUENCE</scope>
    <source>
        <strain evidence="2">RS5133</strain>
    </source>
</reference>
<accession>A0AAV5WBE7</accession>
<dbReference type="Proteomes" id="UP001432322">
    <property type="component" value="Unassembled WGS sequence"/>
</dbReference>
<dbReference type="PANTHER" id="PTHR48125:SF12">
    <property type="entry name" value="AT HOOK TRANSCRIPTION FACTOR FAMILY-RELATED"/>
    <property type="match status" value="1"/>
</dbReference>
<feature type="compositionally biased region" description="Basic and acidic residues" evidence="1">
    <location>
        <begin position="1229"/>
        <end position="1245"/>
    </location>
</feature>
<feature type="compositionally biased region" description="Polar residues" evidence="1">
    <location>
        <begin position="477"/>
        <end position="501"/>
    </location>
</feature>
<feature type="region of interest" description="Disordered" evidence="1">
    <location>
        <begin position="915"/>
        <end position="941"/>
    </location>
</feature>
<feature type="compositionally biased region" description="Low complexity" evidence="1">
    <location>
        <begin position="142"/>
        <end position="183"/>
    </location>
</feature>
<feature type="compositionally biased region" description="Polar residues" evidence="1">
    <location>
        <begin position="832"/>
        <end position="846"/>
    </location>
</feature>
<proteinExistence type="predicted"/>
<feature type="non-terminal residue" evidence="2">
    <location>
        <position position="1255"/>
    </location>
</feature>
<keyword evidence="3" id="KW-1185">Reference proteome</keyword>
<feature type="compositionally biased region" description="Basic and acidic residues" evidence="1">
    <location>
        <begin position="785"/>
        <end position="812"/>
    </location>
</feature>
<feature type="compositionally biased region" description="Basic and acidic residues" evidence="1">
    <location>
        <begin position="678"/>
        <end position="698"/>
    </location>
</feature>
<feature type="region of interest" description="Disordered" evidence="1">
    <location>
        <begin position="1"/>
        <end position="28"/>
    </location>
</feature>
<evidence type="ECO:0000256" key="1">
    <source>
        <dbReference type="SAM" id="MobiDB-lite"/>
    </source>
</evidence>